<proteinExistence type="predicted"/>
<protein>
    <submittedName>
        <fullName evidence="2">Uncharacterized protein</fullName>
    </submittedName>
</protein>
<evidence type="ECO:0000313" key="3">
    <source>
        <dbReference type="Proteomes" id="UP000738325"/>
    </source>
</evidence>
<name>A0A9P6UM71_9FUNG</name>
<reference evidence="2" key="1">
    <citation type="journal article" date="2020" name="Fungal Divers.">
        <title>Resolving the Mortierellaceae phylogeny through synthesis of multi-gene phylogenetics and phylogenomics.</title>
        <authorList>
            <person name="Vandepol N."/>
            <person name="Liber J."/>
            <person name="Desiro A."/>
            <person name="Na H."/>
            <person name="Kennedy M."/>
            <person name="Barry K."/>
            <person name="Grigoriev I.V."/>
            <person name="Miller A.N."/>
            <person name="O'Donnell K."/>
            <person name="Stajich J.E."/>
            <person name="Bonito G."/>
        </authorList>
    </citation>
    <scope>NUCLEOTIDE SEQUENCE</scope>
    <source>
        <strain evidence="2">REB-010B</strain>
    </source>
</reference>
<feature type="compositionally biased region" description="Basic residues" evidence="1">
    <location>
        <begin position="227"/>
        <end position="251"/>
    </location>
</feature>
<dbReference type="OrthoDB" id="10614884at2759"/>
<keyword evidence="3" id="KW-1185">Reference proteome</keyword>
<evidence type="ECO:0000256" key="1">
    <source>
        <dbReference type="SAM" id="MobiDB-lite"/>
    </source>
</evidence>
<dbReference type="EMBL" id="JAAAIP010000941">
    <property type="protein sequence ID" value="KAG0311328.1"/>
    <property type="molecule type" value="Genomic_DNA"/>
</dbReference>
<gene>
    <name evidence="2" type="ORF">BGZ99_010265</name>
</gene>
<feature type="region of interest" description="Disordered" evidence="1">
    <location>
        <begin position="178"/>
        <end position="255"/>
    </location>
</feature>
<feature type="non-terminal residue" evidence="2">
    <location>
        <position position="297"/>
    </location>
</feature>
<feature type="compositionally biased region" description="Basic and acidic residues" evidence="1">
    <location>
        <begin position="178"/>
        <end position="187"/>
    </location>
</feature>
<evidence type="ECO:0000313" key="2">
    <source>
        <dbReference type="EMBL" id="KAG0311328.1"/>
    </source>
</evidence>
<accession>A0A9P6UM71</accession>
<dbReference type="Proteomes" id="UP000738325">
    <property type="component" value="Unassembled WGS sequence"/>
</dbReference>
<comment type="caution">
    <text evidence="2">The sequence shown here is derived from an EMBL/GenBank/DDBJ whole genome shotgun (WGS) entry which is preliminary data.</text>
</comment>
<organism evidence="2 3">
    <name type="scientific">Dissophora globulifera</name>
    <dbReference type="NCBI Taxonomy" id="979702"/>
    <lineage>
        <taxon>Eukaryota</taxon>
        <taxon>Fungi</taxon>
        <taxon>Fungi incertae sedis</taxon>
        <taxon>Mucoromycota</taxon>
        <taxon>Mortierellomycotina</taxon>
        <taxon>Mortierellomycetes</taxon>
        <taxon>Mortierellales</taxon>
        <taxon>Mortierellaceae</taxon>
        <taxon>Dissophora</taxon>
    </lineage>
</organism>
<feature type="compositionally biased region" description="Low complexity" evidence="1">
    <location>
        <begin position="51"/>
        <end position="61"/>
    </location>
</feature>
<feature type="region of interest" description="Disordered" evidence="1">
    <location>
        <begin position="51"/>
        <end position="74"/>
    </location>
</feature>
<dbReference type="AlphaFoldDB" id="A0A9P6UM71"/>
<sequence>MSHMDTMPSDMFAAMYTDSDNIIISGSSPFEHHNVLVHPFDLSVLTPSSSSQLSGSAMDLSGADQDPFHTPSPSQLTHAPLDMSACDNDLFNRQLFSTILTTPVDHPFSSIHPLAPAPAPVTTETSLTDSLLRKTTDLSLSSLSQDMEMADASLETKQEPTESAAAAAAVVAVLMKKEKTTASEKKTATKPPGTTKRHSVSRQAQQPPLVTHQHHTPPPYVSPLIQHPHHAHHPHTHPHHHHHHHHHHHKSASLDLTHTSLGRFLQQQSAQIQHGHIASVGLVTMQVQGGQGPTDAL</sequence>